<keyword evidence="4" id="KW-0539">Nucleus</keyword>
<keyword evidence="6" id="KW-1185">Reference proteome</keyword>
<evidence type="ECO:0000256" key="3">
    <source>
        <dbReference type="ARBA" id="ARBA00022723"/>
    </source>
</evidence>
<dbReference type="GO" id="GO:0003712">
    <property type="term" value="F:transcription coregulator activity"/>
    <property type="evidence" value="ECO:0007669"/>
    <property type="project" value="TreeGrafter"/>
</dbReference>
<proteinExistence type="inferred from homology"/>
<protein>
    <submittedName>
        <fullName evidence="5">Uncharacterized protein</fullName>
    </submittedName>
</protein>
<comment type="similarity">
    <text evidence="2">Belongs to the JARID1 histone demethylase family.</text>
</comment>
<accession>A0A7J7KUW0</accession>
<dbReference type="AlphaFoldDB" id="A0A7J7KUW0"/>
<keyword evidence="3" id="KW-0479">Metal-binding</keyword>
<reference evidence="5 6" key="1">
    <citation type="journal article" date="2020" name="IScience">
        <title>Genome Sequencing of the Endangered Kingdonia uniflora (Circaeasteraceae, Ranunculales) Reveals Potential Mechanisms of Evolutionary Specialization.</title>
        <authorList>
            <person name="Sun Y."/>
            <person name="Deng T."/>
            <person name="Zhang A."/>
            <person name="Moore M.J."/>
            <person name="Landis J.B."/>
            <person name="Lin N."/>
            <person name="Zhang H."/>
            <person name="Zhang X."/>
            <person name="Huang J."/>
            <person name="Zhang X."/>
            <person name="Sun H."/>
            <person name="Wang H."/>
        </authorList>
    </citation>
    <scope>NUCLEOTIDE SEQUENCE [LARGE SCALE GENOMIC DNA]</scope>
    <source>
        <strain evidence="5">TB1705</strain>
        <tissue evidence="5">Leaf</tissue>
    </source>
</reference>
<dbReference type="GO" id="GO:0000118">
    <property type="term" value="C:histone deacetylase complex"/>
    <property type="evidence" value="ECO:0007669"/>
    <property type="project" value="TreeGrafter"/>
</dbReference>
<comment type="subcellular location">
    <subcellularLocation>
        <location evidence="1">Nucleus</location>
    </subcellularLocation>
</comment>
<dbReference type="GO" id="GO:0046872">
    <property type="term" value="F:metal ion binding"/>
    <property type="evidence" value="ECO:0007669"/>
    <property type="project" value="UniProtKB-KW"/>
</dbReference>
<gene>
    <name evidence="5" type="ORF">GIB67_013537</name>
</gene>
<feature type="non-terminal residue" evidence="5">
    <location>
        <position position="91"/>
    </location>
</feature>
<evidence type="ECO:0000313" key="5">
    <source>
        <dbReference type="EMBL" id="KAF6134140.1"/>
    </source>
</evidence>
<evidence type="ECO:0000256" key="1">
    <source>
        <dbReference type="ARBA" id="ARBA00004123"/>
    </source>
</evidence>
<dbReference type="GO" id="GO:0000785">
    <property type="term" value="C:chromatin"/>
    <property type="evidence" value="ECO:0007669"/>
    <property type="project" value="TreeGrafter"/>
</dbReference>
<dbReference type="PANTHER" id="PTHR12549:SF11">
    <property type="entry name" value="LYSINE-SPECIFIC DEMETHYLASE JMJ25"/>
    <property type="match status" value="1"/>
</dbReference>
<sequence>MAKEKSFIARNVIPDNSICGAFDGKTKLEGEITSREKVNYCQYMVHALLLILKQFDQEQKHEKALEAKIQGVSPSDICLQKLDCYSDERVY</sequence>
<evidence type="ECO:0000313" key="6">
    <source>
        <dbReference type="Proteomes" id="UP000541444"/>
    </source>
</evidence>
<evidence type="ECO:0000256" key="4">
    <source>
        <dbReference type="ARBA" id="ARBA00023242"/>
    </source>
</evidence>
<organism evidence="5 6">
    <name type="scientific">Kingdonia uniflora</name>
    <dbReference type="NCBI Taxonomy" id="39325"/>
    <lineage>
        <taxon>Eukaryota</taxon>
        <taxon>Viridiplantae</taxon>
        <taxon>Streptophyta</taxon>
        <taxon>Embryophyta</taxon>
        <taxon>Tracheophyta</taxon>
        <taxon>Spermatophyta</taxon>
        <taxon>Magnoliopsida</taxon>
        <taxon>Ranunculales</taxon>
        <taxon>Circaeasteraceae</taxon>
        <taxon>Kingdonia</taxon>
    </lineage>
</organism>
<dbReference type="GO" id="GO:0032454">
    <property type="term" value="F:histone H3K9 demethylase activity"/>
    <property type="evidence" value="ECO:0007669"/>
    <property type="project" value="InterPro"/>
</dbReference>
<evidence type="ECO:0000256" key="2">
    <source>
        <dbReference type="ARBA" id="ARBA00006801"/>
    </source>
</evidence>
<dbReference type="GO" id="GO:0031490">
    <property type="term" value="F:chromatin DNA binding"/>
    <property type="evidence" value="ECO:0007669"/>
    <property type="project" value="TreeGrafter"/>
</dbReference>
<dbReference type="PANTHER" id="PTHR12549">
    <property type="entry name" value="JMJC DOMAIN-CONTAINING HISTONE DEMETHYLATION PROTEIN"/>
    <property type="match status" value="1"/>
</dbReference>
<comment type="caution">
    <text evidence="5">The sequence shown here is derived from an EMBL/GenBank/DDBJ whole genome shotgun (WGS) entry which is preliminary data.</text>
</comment>
<dbReference type="InterPro" id="IPR045109">
    <property type="entry name" value="LSDs-like"/>
</dbReference>
<name>A0A7J7KUW0_9MAGN</name>
<dbReference type="OrthoDB" id="1727611at2759"/>
<dbReference type="EMBL" id="JACGCM010002890">
    <property type="protein sequence ID" value="KAF6134140.1"/>
    <property type="molecule type" value="Genomic_DNA"/>
</dbReference>
<dbReference type="GO" id="GO:0006357">
    <property type="term" value="P:regulation of transcription by RNA polymerase II"/>
    <property type="evidence" value="ECO:0007669"/>
    <property type="project" value="TreeGrafter"/>
</dbReference>
<dbReference type="Proteomes" id="UP000541444">
    <property type="component" value="Unassembled WGS sequence"/>
</dbReference>